<gene>
    <name evidence="1" type="ORF">EVAR_92173_1</name>
</gene>
<evidence type="ECO:0000313" key="1">
    <source>
        <dbReference type="EMBL" id="GBP07314.1"/>
    </source>
</evidence>
<evidence type="ECO:0000313" key="2">
    <source>
        <dbReference type="Proteomes" id="UP000299102"/>
    </source>
</evidence>
<sequence>MRVFEYNVVQKFQDDRLSGRDDAPRPGLYNVAAFGGTRMLQKLASGYEVLGNTILDGPTRTVAGPVYYADVVACRANFRKLVQFTARGALPKILRGGSMQMEAVNYPRWKLKGRELVLSSKAQTE</sequence>
<proteinExistence type="predicted"/>
<comment type="caution">
    <text evidence="1">The sequence shown here is derived from an EMBL/GenBank/DDBJ whole genome shotgun (WGS) entry which is preliminary data.</text>
</comment>
<dbReference type="EMBL" id="BGZK01000025">
    <property type="protein sequence ID" value="GBP07314.1"/>
    <property type="molecule type" value="Genomic_DNA"/>
</dbReference>
<dbReference type="AlphaFoldDB" id="A0A4C1SZK4"/>
<keyword evidence="2" id="KW-1185">Reference proteome</keyword>
<accession>A0A4C1SZK4</accession>
<name>A0A4C1SZK4_EUMVA</name>
<protein>
    <submittedName>
        <fullName evidence="1">Uncharacterized protein</fullName>
    </submittedName>
</protein>
<reference evidence="1 2" key="1">
    <citation type="journal article" date="2019" name="Commun. Biol.">
        <title>The bagworm genome reveals a unique fibroin gene that provides high tensile strength.</title>
        <authorList>
            <person name="Kono N."/>
            <person name="Nakamura H."/>
            <person name="Ohtoshi R."/>
            <person name="Tomita M."/>
            <person name="Numata K."/>
            <person name="Arakawa K."/>
        </authorList>
    </citation>
    <scope>NUCLEOTIDE SEQUENCE [LARGE SCALE GENOMIC DNA]</scope>
</reference>
<organism evidence="1 2">
    <name type="scientific">Eumeta variegata</name>
    <name type="common">Bagworm moth</name>
    <name type="synonym">Eumeta japonica</name>
    <dbReference type="NCBI Taxonomy" id="151549"/>
    <lineage>
        <taxon>Eukaryota</taxon>
        <taxon>Metazoa</taxon>
        <taxon>Ecdysozoa</taxon>
        <taxon>Arthropoda</taxon>
        <taxon>Hexapoda</taxon>
        <taxon>Insecta</taxon>
        <taxon>Pterygota</taxon>
        <taxon>Neoptera</taxon>
        <taxon>Endopterygota</taxon>
        <taxon>Lepidoptera</taxon>
        <taxon>Glossata</taxon>
        <taxon>Ditrysia</taxon>
        <taxon>Tineoidea</taxon>
        <taxon>Psychidae</taxon>
        <taxon>Oiketicinae</taxon>
        <taxon>Eumeta</taxon>
    </lineage>
</organism>
<dbReference type="Proteomes" id="UP000299102">
    <property type="component" value="Unassembled WGS sequence"/>
</dbReference>